<dbReference type="RefSeq" id="WP_244709301.1">
    <property type="nucleotide sequence ID" value="NZ_CP095073.1"/>
</dbReference>
<feature type="domain" description="N-acetyltransferase" evidence="3">
    <location>
        <begin position="1"/>
        <end position="143"/>
    </location>
</feature>
<evidence type="ECO:0000256" key="2">
    <source>
        <dbReference type="ARBA" id="ARBA00023315"/>
    </source>
</evidence>
<gene>
    <name evidence="4" type="ORF">MUN89_18395</name>
</gene>
<dbReference type="PANTHER" id="PTHR43877:SF2">
    <property type="entry name" value="AMINOALKYLPHOSPHONATE N-ACETYLTRANSFERASE-RELATED"/>
    <property type="match status" value="1"/>
</dbReference>
<protein>
    <submittedName>
        <fullName evidence="4">GNAT family N-acetyltransferase</fullName>
    </submittedName>
</protein>
<keyword evidence="1" id="KW-0808">Transferase</keyword>
<dbReference type="InterPro" id="IPR050832">
    <property type="entry name" value="Bact_Acetyltransf"/>
</dbReference>
<dbReference type="PROSITE" id="PS51186">
    <property type="entry name" value="GNAT"/>
    <property type="match status" value="1"/>
</dbReference>
<proteinExistence type="predicted"/>
<organism evidence="4 5">
    <name type="scientific">Halobacillus salinarum</name>
    <dbReference type="NCBI Taxonomy" id="2932257"/>
    <lineage>
        <taxon>Bacteria</taxon>
        <taxon>Bacillati</taxon>
        <taxon>Bacillota</taxon>
        <taxon>Bacilli</taxon>
        <taxon>Bacillales</taxon>
        <taxon>Bacillaceae</taxon>
        <taxon>Halobacillus</taxon>
    </lineage>
</organism>
<dbReference type="CDD" id="cd04301">
    <property type="entry name" value="NAT_SF"/>
    <property type="match status" value="1"/>
</dbReference>
<evidence type="ECO:0000313" key="5">
    <source>
        <dbReference type="Proteomes" id="UP000831787"/>
    </source>
</evidence>
<dbReference type="InterPro" id="IPR016181">
    <property type="entry name" value="Acyl_CoA_acyltransferase"/>
</dbReference>
<reference evidence="4 5" key="1">
    <citation type="submission" date="2022-04" db="EMBL/GenBank/DDBJ databases">
        <title>Halobacillus sp. isolated from saltern.</title>
        <authorList>
            <person name="Won M."/>
            <person name="Lee C.-M."/>
            <person name="Woen H.-Y."/>
            <person name="Kwon S.-W."/>
        </authorList>
    </citation>
    <scope>NUCLEOTIDE SEQUENCE [LARGE SCALE GENOMIC DNA]</scope>
    <source>
        <strain evidence="4 5">SSBR10-3</strain>
    </source>
</reference>
<dbReference type="SUPFAM" id="SSF55729">
    <property type="entry name" value="Acyl-CoA N-acyltransferases (Nat)"/>
    <property type="match status" value="1"/>
</dbReference>
<dbReference type="EMBL" id="CP095073">
    <property type="protein sequence ID" value="UOQ43826.1"/>
    <property type="molecule type" value="Genomic_DNA"/>
</dbReference>
<evidence type="ECO:0000256" key="1">
    <source>
        <dbReference type="ARBA" id="ARBA00022679"/>
    </source>
</evidence>
<keyword evidence="5" id="KW-1185">Reference proteome</keyword>
<accession>A0ABY4EP21</accession>
<evidence type="ECO:0000313" key="4">
    <source>
        <dbReference type="EMBL" id="UOQ43826.1"/>
    </source>
</evidence>
<evidence type="ECO:0000259" key="3">
    <source>
        <dbReference type="PROSITE" id="PS51186"/>
    </source>
</evidence>
<dbReference type="Gene3D" id="3.40.630.30">
    <property type="match status" value="1"/>
</dbReference>
<name>A0ABY4EP21_9BACI</name>
<sequence length="143" mass="16203">MIRQAVAADSQKLQPLLNTLGYPASLVSIKERMERIVQHSDYMTFVFEEREELLGMVGMSFSLAYHKDEPHVRIIAFVVLENAQGKGIGRKLMKQAEAWARQKGAGTLMLNSGNRKEREETHNIYRHMGFAGTATGFYKNISL</sequence>
<dbReference type="PANTHER" id="PTHR43877">
    <property type="entry name" value="AMINOALKYLPHOSPHONATE N-ACETYLTRANSFERASE-RELATED-RELATED"/>
    <property type="match status" value="1"/>
</dbReference>
<dbReference type="InterPro" id="IPR000182">
    <property type="entry name" value="GNAT_dom"/>
</dbReference>
<keyword evidence="2" id="KW-0012">Acyltransferase</keyword>
<dbReference type="Proteomes" id="UP000831787">
    <property type="component" value="Chromosome"/>
</dbReference>
<dbReference type="Pfam" id="PF00583">
    <property type="entry name" value="Acetyltransf_1"/>
    <property type="match status" value="1"/>
</dbReference>